<keyword evidence="1" id="KW-0472">Membrane</keyword>
<dbReference type="InterPro" id="IPR027961">
    <property type="entry name" value="DUF4442"/>
</dbReference>
<name>A0A367JSB3_RHIST</name>
<keyword evidence="1" id="KW-0812">Transmembrane</keyword>
<protein>
    <recommendedName>
        <fullName evidence="4">Thioesterase domain-containing protein</fullName>
    </recommendedName>
</protein>
<dbReference type="EMBL" id="PJQM01002793">
    <property type="protein sequence ID" value="RCH92739.1"/>
    <property type="molecule type" value="Genomic_DNA"/>
</dbReference>
<accession>A0A367JSB3</accession>
<proteinExistence type="predicted"/>
<dbReference type="SUPFAM" id="SSF54637">
    <property type="entry name" value="Thioesterase/thiol ester dehydrase-isomerase"/>
    <property type="match status" value="1"/>
</dbReference>
<evidence type="ECO:0000313" key="3">
    <source>
        <dbReference type="Proteomes" id="UP000253551"/>
    </source>
</evidence>
<dbReference type="OrthoDB" id="10255641at2759"/>
<reference evidence="2 3" key="1">
    <citation type="journal article" date="2018" name="G3 (Bethesda)">
        <title>Phylogenetic and Phylogenomic Definition of Rhizopus Species.</title>
        <authorList>
            <person name="Gryganskyi A.P."/>
            <person name="Golan J."/>
            <person name="Dolatabadi S."/>
            <person name="Mondo S."/>
            <person name="Robb S."/>
            <person name="Idnurm A."/>
            <person name="Muszewska A."/>
            <person name="Steczkiewicz K."/>
            <person name="Masonjones S."/>
            <person name="Liao H.L."/>
            <person name="Gajdeczka M.T."/>
            <person name="Anike F."/>
            <person name="Vuek A."/>
            <person name="Anishchenko I.M."/>
            <person name="Voigt K."/>
            <person name="de Hoog G.S."/>
            <person name="Smith M.E."/>
            <person name="Heitman J."/>
            <person name="Vilgalys R."/>
            <person name="Stajich J.E."/>
        </authorList>
    </citation>
    <scope>NUCLEOTIDE SEQUENCE [LARGE SCALE GENOMIC DNA]</scope>
    <source>
        <strain evidence="2 3">LSU 92-RS-03</strain>
    </source>
</reference>
<keyword evidence="3" id="KW-1185">Reference proteome</keyword>
<organism evidence="2 3">
    <name type="scientific">Rhizopus stolonifer</name>
    <name type="common">Rhizopus nigricans</name>
    <dbReference type="NCBI Taxonomy" id="4846"/>
    <lineage>
        <taxon>Eukaryota</taxon>
        <taxon>Fungi</taxon>
        <taxon>Fungi incertae sedis</taxon>
        <taxon>Mucoromycota</taxon>
        <taxon>Mucoromycotina</taxon>
        <taxon>Mucoromycetes</taxon>
        <taxon>Mucorales</taxon>
        <taxon>Mucorineae</taxon>
        <taxon>Rhizopodaceae</taxon>
        <taxon>Rhizopus</taxon>
    </lineage>
</organism>
<feature type="transmembrane region" description="Helical" evidence="1">
    <location>
        <begin position="33"/>
        <end position="54"/>
    </location>
</feature>
<sequence>MSTPPSTLTEAFKAHFQATIRLTKVALELEWTIFTRFTVGVIVATFLSILYLVWTLRKSKRPLVIWERLNKPLIKLFRPRLFAFLMNNLNPYSGSIDMRVTTFSKGFCTGFMRDRHHNRNPFKSIHATALATFAETVGELGLLSSLSSDKDKIVLSSLELEFKKKARGLITASTDFTMPDMNEKEQQVKMDVVVKDRMLDTVAIAHLVWRVEKN</sequence>
<dbReference type="Proteomes" id="UP000253551">
    <property type="component" value="Unassembled WGS sequence"/>
</dbReference>
<keyword evidence="1" id="KW-1133">Transmembrane helix</keyword>
<dbReference type="InterPro" id="IPR029069">
    <property type="entry name" value="HotDog_dom_sf"/>
</dbReference>
<evidence type="ECO:0000256" key="1">
    <source>
        <dbReference type="SAM" id="Phobius"/>
    </source>
</evidence>
<comment type="caution">
    <text evidence="2">The sequence shown here is derived from an EMBL/GenBank/DDBJ whole genome shotgun (WGS) entry which is preliminary data.</text>
</comment>
<evidence type="ECO:0008006" key="4">
    <source>
        <dbReference type="Google" id="ProtNLM"/>
    </source>
</evidence>
<dbReference type="Gene3D" id="3.10.129.10">
    <property type="entry name" value="Hotdog Thioesterase"/>
    <property type="match status" value="1"/>
</dbReference>
<dbReference type="AlphaFoldDB" id="A0A367JSB3"/>
<gene>
    <name evidence="2" type="ORF">CU098_003766</name>
</gene>
<dbReference type="Pfam" id="PF14539">
    <property type="entry name" value="DUF4442"/>
    <property type="match status" value="1"/>
</dbReference>
<evidence type="ECO:0000313" key="2">
    <source>
        <dbReference type="EMBL" id="RCH92739.1"/>
    </source>
</evidence>